<feature type="signal peptide" evidence="2">
    <location>
        <begin position="1"/>
        <end position="21"/>
    </location>
</feature>
<organism evidence="3 4">
    <name type="scientific">Parvularcula bermudensis (strain ATCC BAA-594 / HTCC2503 / KCTC 12087)</name>
    <dbReference type="NCBI Taxonomy" id="314260"/>
    <lineage>
        <taxon>Bacteria</taxon>
        <taxon>Pseudomonadati</taxon>
        <taxon>Pseudomonadota</taxon>
        <taxon>Alphaproteobacteria</taxon>
        <taxon>Parvularculales</taxon>
        <taxon>Parvularculaceae</taxon>
        <taxon>Parvularcula</taxon>
    </lineage>
</organism>
<keyword evidence="1" id="KW-1133">Transmembrane helix</keyword>
<protein>
    <submittedName>
        <fullName evidence="3">Uncharacterized protein</fullName>
    </submittedName>
</protein>
<evidence type="ECO:0000313" key="3">
    <source>
        <dbReference type="EMBL" id="ADM09163.1"/>
    </source>
</evidence>
<name>E0TGC0_PARBH</name>
<dbReference type="HOGENOM" id="CLU_199614_0_0_5"/>
<evidence type="ECO:0000313" key="4">
    <source>
        <dbReference type="Proteomes" id="UP000001302"/>
    </source>
</evidence>
<evidence type="ECO:0000256" key="1">
    <source>
        <dbReference type="SAM" id="Phobius"/>
    </source>
</evidence>
<feature type="transmembrane region" description="Helical" evidence="1">
    <location>
        <begin position="31"/>
        <end position="54"/>
    </location>
</feature>
<keyword evidence="4" id="KW-1185">Reference proteome</keyword>
<dbReference type="AlphaFoldDB" id="E0TGC0"/>
<keyword evidence="1" id="KW-0472">Membrane</keyword>
<dbReference type="EMBL" id="CP002156">
    <property type="protein sequence ID" value="ADM09163.1"/>
    <property type="molecule type" value="Genomic_DNA"/>
</dbReference>
<dbReference type="Proteomes" id="UP000001302">
    <property type="component" value="Chromosome"/>
</dbReference>
<proteinExistence type="predicted"/>
<gene>
    <name evidence="3" type="ordered locus">PB2503_05447</name>
</gene>
<accession>E0TGC0</accession>
<feature type="chain" id="PRO_5003140731" evidence="2">
    <location>
        <begin position="22"/>
        <end position="72"/>
    </location>
</feature>
<dbReference type="STRING" id="314260.PB2503_05447"/>
<reference evidence="3 4" key="2">
    <citation type="journal article" date="2011" name="J. Bacteriol.">
        <title>Complete genome sequence of strain HTCC2503T of Parvularcula bermudensis, the type species of the order "Parvularculales" in the class Alphaproteobacteria.</title>
        <authorList>
            <person name="Oh H.M."/>
            <person name="Kang I."/>
            <person name="Vergin K.L."/>
            <person name="Kang D."/>
            <person name="Rhee K.H."/>
            <person name="Giovannoni S.J."/>
            <person name="Cho J.C."/>
        </authorList>
    </citation>
    <scope>NUCLEOTIDE SEQUENCE [LARGE SCALE GENOMIC DNA]</scope>
    <source>
        <strain evidence="4">ATCC BAA-594 / HTCC2503 / KCTC 12087</strain>
    </source>
</reference>
<dbReference type="KEGG" id="pbr:PB2503_05447"/>
<evidence type="ECO:0000256" key="2">
    <source>
        <dbReference type="SAM" id="SignalP"/>
    </source>
</evidence>
<sequence>MKALPALLMSTFTLLTGTAHAYIGPGLGAGAAITILGLGFAFLLAVIAFVYYPIRRALRRRNRHTAMDPSDS</sequence>
<reference evidence="4" key="1">
    <citation type="submission" date="2010-08" db="EMBL/GenBank/DDBJ databases">
        <title>Genome sequence of Parvularcula bermudensis HTCC2503.</title>
        <authorList>
            <person name="Kang D.-M."/>
            <person name="Oh H.-M."/>
            <person name="Cho J.-C."/>
        </authorList>
    </citation>
    <scope>NUCLEOTIDE SEQUENCE [LARGE SCALE GENOMIC DNA]</scope>
    <source>
        <strain evidence="4">ATCC BAA-594 / HTCC2503 / KCTC 12087</strain>
    </source>
</reference>
<keyword evidence="1" id="KW-0812">Transmembrane</keyword>
<dbReference type="RefSeq" id="WP_013300137.1">
    <property type="nucleotide sequence ID" value="NC_014414.1"/>
</dbReference>
<keyword evidence="2" id="KW-0732">Signal</keyword>